<sequence>MHYLIYQSSALIPRNSSEHDSILISSYRCNKRDDITGFLHREQDNFVQYLEGPKDKIDDLLHRLEKDWRHKGIEVLDEGTLSTRRLPDWQMGMVEQGTFAISDLLEISDTKLAIKSADPFDLVVFMVADAGLLRQIFDADAN</sequence>
<gene>
    <name evidence="2" type="ORF">GCM10011498_26310</name>
</gene>
<keyword evidence="3" id="KW-1185">Reference proteome</keyword>
<reference evidence="2" key="2">
    <citation type="submission" date="2020-09" db="EMBL/GenBank/DDBJ databases">
        <authorList>
            <person name="Sun Q."/>
            <person name="Zhou Y."/>
        </authorList>
    </citation>
    <scope>NUCLEOTIDE SEQUENCE</scope>
    <source>
        <strain evidence="2">CGMCC 1.15880</strain>
    </source>
</reference>
<evidence type="ECO:0000313" key="3">
    <source>
        <dbReference type="Proteomes" id="UP000628017"/>
    </source>
</evidence>
<name>A0A916QZS0_9RHOB</name>
<dbReference type="InterPro" id="IPR007024">
    <property type="entry name" value="BLUF_domain"/>
</dbReference>
<evidence type="ECO:0000313" key="2">
    <source>
        <dbReference type="EMBL" id="GGA24077.1"/>
    </source>
</evidence>
<dbReference type="SUPFAM" id="SSF54975">
    <property type="entry name" value="Acylphosphatase/BLUF domain-like"/>
    <property type="match status" value="1"/>
</dbReference>
<evidence type="ECO:0000259" key="1">
    <source>
        <dbReference type="PROSITE" id="PS50925"/>
    </source>
</evidence>
<accession>A0A916QZS0</accession>
<feature type="domain" description="BLUF" evidence="1">
    <location>
        <begin position="1"/>
        <end position="92"/>
    </location>
</feature>
<dbReference type="Pfam" id="PF04940">
    <property type="entry name" value="BLUF"/>
    <property type="match status" value="1"/>
</dbReference>
<comment type="caution">
    <text evidence="2">The sequence shown here is derived from an EMBL/GenBank/DDBJ whole genome shotgun (WGS) entry which is preliminary data.</text>
</comment>
<reference evidence="2" key="1">
    <citation type="journal article" date="2014" name="Int. J. Syst. Evol. Microbiol.">
        <title>Complete genome sequence of Corynebacterium casei LMG S-19264T (=DSM 44701T), isolated from a smear-ripened cheese.</title>
        <authorList>
            <consortium name="US DOE Joint Genome Institute (JGI-PGF)"/>
            <person name="Walter F."/>
            <person name="Albersmeier A."/>
            <person name="Kalinowski J."/>
            <person name="Ruckert C."/>
        </authorList>
    </citation>
    <scope>NUCLEOTIDE SEQUENCE</scope>
    <source>
        <strain evidence="2">CGMCC 1.15880</strain>
    </source>
</reference>
<protein>
    <recommendedName>
        <fullName evidence="1">BLUF domain-containing protein</fullName>
    </recommendedName>
</protein>
<organism evidence="2 3">
    <name type="scientific">Neptunicoccus cionae</name>
    <dbReference type="NCBI Taxonomy" id="2035344"/>
    <lineage>
        <taxon>Bacteria</taxon>
        <taxon>Pseudomonadati</taxon>
        <taxon>Pseudomonadota</taxon>
        <taxon>Alphaproteobacteria</taxon>
        <taxon>Rhodobacterales</taxon>
        <taxon>Paracoccaceae</taxon>
        <taxon>Neptunicoccus</taxon>
    </lineage>
</organism>
<dbReference type="GO" id="GO:0009882">
    <property type="term" value="F:blue light photoreceptor activity"/>
    <property type="evidence" value="ECO:0007669"/>
    <property type="project" value="InterPro"/>
</dbReference>
<dbReference type="Proteomes" id="UP000628017">
    <property type="component" value="Unassembled WGS sequence"/>
</dbReference>
<dbReference type="InterPro" id="IPR036046">
    <property type="entry name" value="Acylphosphatase-like_dom_sf"/>
</dbReference>
<dbReference type="PROSITE" id="PS50925">
    <property type="entry name" value="BLUF"/>
    <property type="match status" value="1"/>
</dbReference>
<dbReference type="AlphaFoldDB" id="A0A916QZS0"/>
<dbReference type="Gene3D" id="3.30.70.100">
    <property type="match status" value="1"/>
</dbReference>
<dbReference type="RefSeq" id="WP_188676081.1">
    <property type="nucleotide sequence ID" value="NZ_BMKA01000003.1"/>
</dbReference>
<proteinExistence type="predicted"/>
<dbReference type="SMART" id="SM01034">
    <property type="entry name" value="BLUF"/>
    <property type="match status" value="1"/>
</dbReference>
<dbReference type="GO" id="GO:0071949">
    <property type="term" value="F:FAD binding"/>
    <property type="evidence" value="ECO:0007669"/>
    <property type="project" value="InterPro"/>
</dbReference>
<dbReference type="EMBL" id="BMKA01000003">
    <property type="protein sequence ID" value="GGA24077.1"/>
    <property type="molecule type" value="Genomic_DNA"/>
</dbReference>